<dbReference type="InterPro" id="IPR040855">
    <property type="entry name" value="ORC_WH_C"/>
</dbReference>
<dbReference type="InterPro" id="IPR045667">
    <property type="entry name" value="ORC3_N"/>
</dbReference>
<comment type="caution">
    <text evidence="9">The sequence shown here is derived from an EMBL/GenBank/DDBJ whole genome shotgun (WGS) entry which is preliminary data.</text>
</comment>
<evidence type="ECO:0000313" key="10">
    <source>
        <dbReference type="Proteomes" id="UP000521872"/>
    </source>
</evidence>
<feature type="region of interest" description="Disordered" evidence="6">
    <location>
        <begin position="645"/>
        <end position="671"/>
    </location>
</feature>
<accession>A0A8H4QL69</accession>
<dbReference type="GO" id="GO:0005664">
    <property type="term" value="C:nuclear origin of replication recognition complex"/>
    <property type="evidence" value="ECO:0007669"/>
    <property type="project" value="InterPro"/>
</dbReference>
<keyword evidence="5" id="KW-0539">Nucleus</keyword>
<evidence type="ECO:0000256" key="6">
    <source>
        <dbReference type="SAM" id="MobiDB-lite"/>
    </source>
</evidence>
<comment type="similarity">
    <text evidence="2">Belongs to the ORC3 family.</text>
</comment>
<dbReference type="Proteomes" id="UP000521872">
    <property type="component" value="Unassembled WGS sequence"/>
</dbReference>
<comment type="subcellular location">
    <subcellularLocation>
        <location evidence="1">Nucleus</location>
    </subcellularLocation>
</comment>
<organism evidence="9 10">
    <name type="scientific">Agrocybe pediades</name>
    <dbReference type="NCBI Taxonomy" id="84607"/>
    <lineage>
        <taxon>Eukaryota</taxon>
        <taxon>Fungi</taxon>
        <taxon>Dikarya</taxon>
        <taxon>Basidiomycota</taxon>
        <taxon>Agaricomycotina</taxon>
        <taxon>Agaricomycetes</taxon>
        <taxon>Agaricomycetidae</taxon>
        <taxon>Agaricales</taxon>
        <taxon>Agaricineae</taxon>
        <taxon>Strophariaceae</taxon>
        <taxon>Agrocybe</taxon>
    </lineage>
</organism>
<dbReference type="Pfam" id="PF07034">
    <property type="entry name" value="ORC3_N"/>
    <property type="match status" value="1"/>
</dbReference>
<dbReference type="GO" id="GO:0005656">
    <property type="term" value="C:nuclear pre-replicative complex"/>
    <property type="evidence" value="ECO:0007669"/>
    <property type="project" value="TreeGrafter"/>
</dbReference>
<feature type="domain" description="Origin recognition complex subunit 3 N-terminal" evidence="7">
    <location>
        <begin position="50"/>
        <end position="356"/>
    </location>
</feature>
<evidence type="ECO:0000259" key="8">
    <source>
        <dbReference type="Pfam" id="PF18137"/>
    </source>
</evidence>
<dbReference type="InterPro" id="IPR020795">
    <property type="entry name" value="ORC3"/>
</dbReference>
<gene>
    <name evidence="9" type="ORF">D9613_011092</name>
</gene>
<name>A0A8H4QL69_9AGAR</name>
<evidence type="ECO:0000256" key="3">
    <source>
        <dbReference type="ARBA" id="ARBA00022705"/>
    </source>
</evidence>
<keyword evidence="10" id="KW-1185">Reference proteome</keyword>
<dbReference type="Pfam" id="PF18137">
    <property type="entry name" value="WHD_ORC"/>
    <property type="match status" value="1"/>
</dbReference>
<dbReference type="PANTHER" id="PTHR12748">
    <property type="entry name" value="ORIGIN RECOGNITION COMPLEX SUBUNIT 3"/>
    <property type="match status" value="1"/>
</dbReference>
<dbReference type="AlphaFoldDB" id="A0A8H4QL69"/>
<dbReference type="CDD" id="cd20704">
    <property type="entry name" value="Orc3"/>
    <property type="match status" value="1"/>
</dbReference>
<evidence type="ECO:0000256" key="5">
    <source>
        <dbReference type="ARBA" id="ARBA00023242"/>
    </source>
</evidence>
<dbReference type="GO" id="GO:0003688">
    <property type="term" value="F:DNA replication origin binding"/>
    <property type="evidence" value="ECO:0007669"/>
    <property type="project" value="TreeGrafter"/>
</dbReference>
<feature type="domain" description="Origin recognition complex subunit 3 winged helix C-terminal" evidence="8">
    <location>
        <begin position="572"/>
        <end position="711"/>
    </location>
</feature>
<keyword evidence="4" id="KW-0238">DNA-binding</keyword>
<evidence type="ECO:0000259" key="7">
    <source>
        <dbReference type="Pfam" id="PF07034"/>
    </source>
</evidence>
<protein>
    <recommendedName>
        <fullName evidence="11">Origin recognition complex subunit 3</fullName>
    </recommendedName>
</protein>
<evidence type="ECO:0000256" key="1">
    <source>
        <dbReference type="ARBA" id="ARBA00004123"/>
    </source>
</evidence>
<evidence type="ECO:0000313" key="9">
    <source>
        <dbReference type="EMBL" id="KAF4613084.1"/>
    </source>
</evidence>
<dbReference type="EMBL" id="JAACJL010000046">
    <property type="protein sequence ID" value="KAF4613084.1"/>
    <property type="molecule type" value="Genomic_DNA"/>
</dbReference>
<dbReference type="GO" id="GO:0031261">
    <property type="term" value="C:DNA replication preinitiation complex"/>
    <property type="evidence" value="ECO:0007669"/>
    <property type="project" value="TreeGrafter"/>
</dbReference>
<evidence type="ECO:0008006" key="11">
    <source>
        <dbReference type="Google" id="ProtNLM"/>
    </source>
</evidence>
<evidence type="ECO:0000256" key="2">
    <source>
        <dbReference type="ARBA" id="ARBA00010977"/>
    </source>
</evidence>
<dbReference type="GO" id="GO:0006270">
    <property type="term" value="P:DNA replication initiation"/>
    <property type="evidence" value="ECO:0007669"/>
    <property type="project" value="TreeGrafter"/>
</dbReference>
<sequence length="717" mass="81391">MTEHNALNLDDISKTAFCIPFDSTGLNFIYSSMDRSQSLFSTDDGIAKPQLPSVTVNEARDIENGGELRFLAYKKAWTKCLARIQEIVQELQAASMKAVVQETRSSYDNTLPGLPYPELPVVYVTNPTFGSTFLGHITSALEENRNDAPGPSCLVTHVYPSDFSNISNGMKAIVSGFIEKSGLLEKVKRKTAESLANYDIKFLGAWYKAWLESSDIPEGRLPNLVVVFHDFEQYDPLVMRDICHICSKSISQLPLVFLLSLSSPSTNYLNVTYPQSTLALLRVRNFTTPSGLSVLQEIILKTFFDVNFEPDILIGPGVLDYLHDLFTRYASSVDVIFTVIQLVHLRHFSLEPLTVLVRDTPSLATSSPFTSALCARVSLQTHDEDVDMDPDPVSHAIAQLDKYRNCFYSRYQDLRLGFCVMLCVHRYLERQGHASLKWFTTDTRNEDRLQRVINGLLSGTLEKDVETLGIASSKLKEEEARDLIEEVHAFLYDLPADISSQEQGARAKLIMMKNYIATDTTSESSNLSMTLSTWLVDYLCEKLSVVEELDLWELWYTGRTPFPSELLNPSIRASMVSGLLRPYDYAEDPSSMVPTEPSPDKAIWELPDTSILFKRYLDSGKMINVYDWFESFKYVLDTQRSQTRELRTASPKKRAKGKAAKRQEVQMTEEEEEQWNVQVQARFIRAMHELDYLGFIKHTGRKADHLLRTVFDINDAE</sequence>
<evidence type="ECO:0000256" key="4">
    <source>
        <dbReference type="ARBA" id="ARBA00023125"/>
    </source>
</evidence>
<proteinExistence type="inferred from homology"/>
<dbReference type="PANTHER" id="PTHR12748:SF0">
    <property type="entry name" value="ORIGIN RECOGNITION COMPLEX SUBUNIT 3"/>
    <property type="match status" value="1"/>
</dbReference>
<feature type="compositionally biased region" description="Basic residues" evidence="6">
    <location>
        <begin position="650"/>
        <end position="660"/>
    </location>
</feature>
<reference evidence="9 10" key="1">
    <citation type="submission" date="2019-12" db="EMBL/GenBank/DDBJ databases">
        <authorList>
            <person name="Floudas D."/>
            <person name="Bentzer J."/>
            <person name="Ahren D."/>
            <person name="Johansson T."/>
            <person name="Persson P."/>
            <person name="Tunlid A."/>
        </authorList>
    </citation>
    <scope>NUCLEOTIDE SEQUENCE [LARGE SCALE GENOMIC DNA]</scope>
    <source>
        <strain evidence="9 10">CBS 102.39</strain>
    </source>
</reference>
<keyword evidence="3" id="KW-0235">DNA replication</keyword>